<evidence type="ECO:0000313" key="7">
    <source>
        <dbReference type="EMBL" id="PWK15786.1"/>
    </source>
</evidence>
<proteinExistence type="predicted"/>
<dbReference type="PANTHER" id="PTHR46091">
    <property type="entry name" value="BLR7054 PROTEIN"/>
    <property type="match status" value="1"/>
</dbReference>
<dbReference type="OrthoDB" id="9814556at2"/>
<evidence type="ECO:0000256" key="1">
    <source>
        <dbReference type="ARBA" id="ARBA00022630"/>
    </source>
</evidence>
<protein>
    <submittedName>
        <fullName evidence="7">Prolycopene isomerase</fullName>
    </submittedName>
</protein>
<gene>
    <name evidence="7" type="ORF">C7459_10226</name>
</gene>
<evidence type="ECO:0000256" key="5">
    <source>
        <dbReference type="ARBA" id="ARBA00023027"/>
    </source>
</evidence>
<dbReference type="AlphaFoldDB" id="A0A316DDL4"/>
<keyword evidence="8" id="KW-1185">Reference proteome</keyword>
<dbReference type="PANTHER" id="PTHR46091:SF3">
    <property type="entry name" value="AMINE OXIDASE DOMAIN-CONTAINING PROTEIN"/>
    <property type="match status" value="1"/>
</dbReference>
<dbReference type="EMBL" id="QGGL01000002">
    <property type="protein sequence ID" value="PWK15786.1"/>
    <property type="molecule type" value="Genomic_DNA"/>
</dbReference>
<dbReference type="InterPro" id="IPR036188">
    <property type="entry name" value="FAD/NAD-bd_sf"/>
</dbReference>
<dbReference type="InterPro" id="IPR052206">
    <property type="entry name" value="Retinol_saturase"/>
</dbReference>
<accession>A0A316DDL4</accession>
<keyword evidence="1" id="KW-0285">Flavoprotein</keyword>
<dbReference type="Gene3D" id="3.50.50.60">
    <property type="entry name" value="FAD/NAD(P)-binding domain"/>
    <property type="match status" value="2"/>
</dbReference>
<dbReference type="SUPFAM" id="SSF51905">
    <property type="entry name" value="FAD/NAD(P)-binding domain"/>
    <property type="match status" value="1"/>
</dbReference>
<dbReference type="Pfam" id="PF01593">
    <property type="entry name" value="Amino_oxidase"/>
    <property type="match status" value="1"/>
</dbReference>
<evidence type="ECO:0000313" key="8">
    <source>
        <dbReference type="Proteomes" id="UP000245634"/>
    </source>
</evidence>
<comment type="caution">
    <text evidence="7">The sequence shown here is derived from an EMBL/GenBank/DDBJ whole genome shotgun (WGS) entry which is preliminary data.</text>
</comment>
<dbReference type="GO" id="GO:0016853">
    <property type="term" value="F:isomerase activity"/>
    <property type="evidence" value="ECO:0007669"/>
    <property type="project" value="UniProtKB-KW"/>
</dbReference>
<dbReference type="InterPro" id="IPR002937">
    <property type="entry name" value="Amino_oxidase"/>
</dbReference>
<feature type="domain" description="Amine oxidase" evidence="6">
    <location>
        <begin position="14"/>
        <end position="482"/>
    </location>
</feature>
<evidence type="ECO:0000256" key="4">
    <source>
        <dbReference type="ARBA" id="ARBA00022857"/>
    </source>
</evidence>
<keyword evidence="3" id="KW-0274">FAD</keyword>
<evidence type="ECO:0000256" key="3">
    <source>
        <dbReference type="ARBA" id="ARBA00022827"/>
    </source>
</evidence>
<keyword evidence="5" id="KW-0520">NAD</keyword>
<keyword evidence="2" id="KW-0732">Signal</keyword>
<reference evidence="7 8" key="1">
    <citation type="submission" date="2018-05" db="EMBL/GenBank/DDBJ databases">
        <title>Genomic Encyclopedia of Type Strains, Phase IV (KMG-IV): sequencing the most valuable type-strain genomes for metagenomic binning, comparative biology and taxonomic classification.</title>
        <authorList>
            <person name="Goeker M."/>
        </authorList>
    </citation>
    <scope>NUCLEOTIDE SEQUENCE [LARGE SCALE GENOMIC DNA]</scope>
    <source>
        <strain evidence="7 8">DSM 18773</strain>
    </source>
</reference>
<organism evidence="7 8">
    <name type="scientific">Tumebacillus permanentifrigoris</name>
    <dbReference type="NCBI Taxonomy" id="378543"/>
    <lineage>
        <taxon>Bacteria</taxon>
        <taxon>Bacillati</taxon>
        <taxon>Bacillota</taxon>
        <taxon>Bacilli</taxon>
        <taxon>Bacillales</taxon>
        <taxon>Alicyclobacillaceae</taxon>
        <taxon>Tumebacillus</taxon>
    </lineage>
</organism>
<dbReference type="RefSeq" id="WP_109685986.1">
    <property type="nucleotide sequence ID" value="NZ_QGGL01000002.1"/>
</dbReference>
<evidence type="ECO:0000256" key="2">
    <source>
        <dbReference type="ARBA" id="ARBA00022729"/>
    </source>
</evidence>
<name>A0A316DDL4_9BACL</name>
<dbReference type="Proteomes" id="UP000245634">
    <property type="component" value="Unassembled WGS sequence"/>
</dbReference>
<evidence type="ECO:0000259" key="6">
    <source>
        <dbReference type="Pfam" id="PF01593"/>
    </source>
</evidence>
<keyword evidence="7" id="KW-0413">Isomerase</keyword>
<dbReference type="PRINTS" id="PR00420">
    <property type="entry name" value="RNGMNOXGNASE"/>
</dbReference>
<dbReference type="GO" id="GO:0016491">
    <property type="term" value="F:oxidoreductase activity"/>
    <property type="evidence" value="ECO:0007669"/>
    <property type="project" value="InterPro"/>
</dbReference>
<keyword evidence="4" id="KW-0521">NADP</keyword>
<sequence length="488" mass="53890">MSQRYDVIVIGAGLGGLTTAALLARNGAKVLLLEQHYVVGGCASTFRRGPYLFDVSVHLMGGMEEGGSGHKILQELDVLDRLPLVEVSPMYRVQIGNDSYDIPANLDEFAAALVGWFPDEAVAIKETMSEIRDFGNAILDSEKLTPNLLHRLPEFHRKPVDQYLAGRFRNPRIRFLITSLFPYIGATPDELETLFFMGVLASYHGGAFYTEGSSQKLADALSYAITRDGGEVKLRTRVDKILIEDGRVTGVRTKKGEEYRATTVVTNADMKTTFSTLVASENLPAGLAGEIQRMRSSHSAILLYAGIRNDGWESQLPHEMIVYPQENFHKDNNGFNPLHPELGGWFIVTRPTSTDPRLAPEGKSIVAFQIGCDAELVEVVREERGKEFVTEAALQMLETHLPGLRERIEQLEVATPRTVRRYTGNTNGAVYGWKKSYNQPWSKSAAGPTAISGLYAAGHWTNSGHGVYGAMRSARQTAQAIIEAWKQS</sequence>